<accession>X0TIA9</accession>
<evidence type="ECO:0000313" key="1">
    <source>
        <dbReference type="EMBL" id="GAF87897.1"/>
    </source>
</evidence>
<feature type="non-terminal residue" evidence="1">
    <location>
        <position position="1"/>
    </location>
</feature>
<comment type="caution">
    <text evidence="1">The sequence shown here is derived from an EMBL/GenBank/DDBJ whole genome shotgun (WGS) entry which is preliminary data.</text>
</comment>
<dbReference type="EMBL" id="BARS01013885">
    <property type="protein sequence ID" value="GAF87897.1"/>
    <property type="molecule type" value="Genomic_DNA"/>
</dbReference>
<dbReference type="AlphaFoldDB" id="X0TIA9"/>
<feature type="non-terminal residue" evidence="1">
    <location>
        <position position="116"/>
    </location>
</feature>
<sequence length="116" mass="13039">DVSYKMTDDGRTYFKGTAYFPDISNLSLHNAGFSSDMKLNFTRDISGEITIEFKSEEQPEEGEAVKMPVSEISEAELDKKVKKAKLDYNQTKPMMQGILSGLKSETILHLPADIKE</sequence>
<organism evidence="1">
    <name type="scientific">marine sediment metagenome</name>
    <dbReference type="NCBI Taxonomy" id="412755"/>
    <lineage>
        <taxon>unclassified sequences</taxon>
        <taxon>metagenomes</taxon>
        <taxon>ecological metagenomes</taxon>
    </lineage>
</organism>
<protein>
    <submittedName>
        <fullName evidence="1">Uncharacterized protein</fullName>
    </submittedName>
</protein>
<proteinExistence type="predicted"/>
<gene>
    <name evidence="1" type="ORF">S01H1_23806</name>
</gene>
<name>X0TIA9_9ZZZZ</name>
<reference evidence="1" key="1">
    <citation type="journal article" date="2014" name="Front. Microbiol.">
        <title>High frequency of phylogenetically diverse reductive dehalogenase-homologous genes in deep subseafloor sedimentary metagenomes.</title>
        <authorList>
            <person name="Kawai M."/>
            <person name="Futagami T."/>
            <person name="Toyoda A."/>
            <person name="Takaki Y."/>
            <person name="Nishi S."/>
            <person name="Hori S."/>
            <person name="Arai W."/>
            <person name="Tsubouchi T."/>
            <person name="Morono Y."/>
            <person name="Uchiyama I."/>
            <person name="Ito T."/>
            <person name="Fujiyama A."/>
            <person name="Inagaki F."/>
            <person name="Takami H."/>
        </authorList>
    </citation>
    <scope>NUCLEOTIDE SEQUENCE</scope>
    <source>
        <strain evidence="1">Expedition CK06-06</strain>
    </source>
</reference>